<dbReference type="Proteomes" id="UP000216779">
    <property type="component" value="Unassembled WGS sequence"/>
</dbReference>
<dbReference type="AlphaFoldDB" id="A0A257SKK9"/>
<reference evidence="1 2" key="1">
    <citation type="submission" date="2017-03" db="EMBL/GenBank/DDBJ databases">
        <title>Lifting the veil on microbial sulfur biogeochemistry in mining wastewaters.</title>
        <authorList>
            <person name="Kantor R.S."/>
            <person name="Colenbrander Nelson T."/>
            <person name="Marshall S."/>
            <person name="Bennett D."/>
            <person name="Apte S."/>
            <person name="Camacho D."/>
            <person name="Thomas B.C."/>
            <person name="Warren L.A."/>
            <person name="Banfield J.F."/>
        </authorList>
    </citation>
    <scope>NUCLEOTIDE SEQUENCE [LARGE SCALE GENOMIC DNA]</scope>
    <source>
        <strain evidence="1">21-59-9</strain>
    </source>
</reference>
<comment type="caution">
    <text evidence="1">The sequence shown here is derived from an EMBL/GenBank/DDBJ whole genome shotgun (WGS) entry which is preliminary data.</text>
</comment>
<accession>A0A257SKK9</accession>
<organism evidence="1 2">
    <name type="scientific">Acidithiobacillus ferrivorans</name>
    <dbReference type="NCBI Taxonomy" id="160808"/>
    <lineage>
        <taxon>Bacteria</taxon>
        <taxon>Pseudomonadati</taxon>
        <taxon>Pseudomonadota</taxon>
        <taxon>Acidithiobacillia</taxon>
        <taxon>Acidithiobacillales</taxon>
        <taxon>Acidithiobacillaceae</taxon>
        <taxon>Acidithiobacillus</taxon>
    </lineage>
</organism>
<evidence type="ECO:0000313" key="1">
    <source>
        <dbReference type="EMBL" id="OYV73783.1"/>
    </source>
</evidence>
<proteinExistence type="predicted"/>
<protein>
    <submittedName>
        <fullName evidence="1">Uncharacterized protein</fullName>
    </submittedName>
</protein>
<dbReference type="EMBL" id="NCBC01000649">
    <property type="protein sequence ID" value="OYV73783.1"/>
    <property type="molecule type" value="Genomic_DNA"/>
</dbReference>
<feature type="non-terminal residue" evidence="1">
    <location>
        <position position="77"/>
    </location>
</feature>
<name>A0A257SKK9_9PROT</name>
<gene>
    <name evidence="1" type="ORF">B7Z70_12840</name>
</gene>
<evidence type="ECO:0000313" key="2">
    <source>
        <dbReference type="Proteomes" id="UP000216779"/>
    </source>
</evidence>
<sequence>MTGMKHERAILSTRHLRFLVQSACLGLAFWVVATPAFAGSFGFAQVEDKARALQEAPYQAQALPVPASLQKLTPEQY</sequence>